<feature type="transmembrane region" description="Helical" evidence="6">
    <location>
        <begin position="48"/>
        <end position="74"/>
    </location>
</feature>
<dbReference type="RefSeq" id="WP_188364500.1">
    <property type="nucleotide sequence ID" value="NZ_BAABJF010000017.1"/>
</dbReference>
<dbReference type="EMBL" id="BMEO01000003">
    <property type="protein sequence ID" value="GGF90068.1"/>
    <property type="molecule type" value="Genomic_DNA"/>
</dbReference>
<comment type="caution">
    <text evidence="8">The sequence shown here is derived from an EMBL/GenBank/DDBJ whole genome shotgun (WGS) entry which is preliminary data.</text>
</comment>
<evidence type="ECO:0000256" key="1">
    <source>
        <dbReference type="ARBA" id="ARBA00004651"/>
    </source>
</evidence>
<dbReference type="PANTHER" id="PTHR33545">
    <property type="entry name" value="UPF0750 MEMBRANE PROTEIN YITT-RELATED"/>
    <property type="match status" value="1"/>
</dbReference>
<evidence type="ECO:0000256" key="2">
    <source>
        <dbReference type="ARBA" id="ARBA00022475"/>
    </source>
</evidence>
<dbReference type="GO" id="GO:0005886">
    <property type="term" value="C:plasma membrane"/>
    <property type="evidence" value="ECO:0007669"/>
    <property type="project" value="UniProtKB-SubCell"/>
</dbReference>
<dbReference type="InterPro" id="IPR015867">
    <property type="entry name" value="N-reg_PII/ATP_PRibTrfase_C"/>
</dbReference>
<protein>
    <submittedName>
        <fullName evidence="8">Membrane protein</fullName>
    </submittedName>
</protein>
<organism evidence="8 9">
    <name type="scientific">Marinicella pacifica</name>
    <dbReference type="NCBI Taxonomy" id="1171543"/>
    <lineage>
        <taxon>Bacteria</taxon>
        <taxon>Pseudomonadati</taxon>
        <taxon>Pseudomonadota</taxon>
        <taxon>Gammaproteobacteria</taxon>
        <taxon>Lysobacterales</taxon>
        <taxon>Marinicellaceae</taxon>
        <taxon>Marinicella</taxon>
    </lineage>
</organism>
<reference evidence="8" key="1">
    <citation type="journal article" date="2014" name="Int. J. Syst. Evol. Microbiol.">
        <title>Complete genome sequence of Corynebacterium casei LMG S-19264T (=DSM 44701T), isolated from a smear-ripened cheese.</title>
        <authorList>
            <consortium name="US DOE Joint Genome Institute (JGI-PGF)"/>
            <person name="Walter F."/>
            <person name="Albersmeier A."/>
            <person name="Kalinowski J."/>
            <person name="Ruckert C."/>
        </authorList>
    </citation>
    <scope>NUCLEOTIDE SEQUENCE</scope>
    <source>
        <strain evidence="8">CGMCC 1.12181</strain>
    </source>
</reference>
<feature type="domain" description="DUF2179" evidence="7">
    <location>
        <begin position="227"/>
        <end position="280"/>
    </location>
</feature>
<keyword evidence="2" id="KW-1003">Cell membrane</keyword>
<feature type="transmembrane region" description="Helical" evidence="6">
    <location>
        <begin position="86"/>
        <end position="105"/>
    </location>
</feature>
<dbReference type="PANTHER" id="PTHR33545:SF9">
    <property type="entry name" value="UPF0750 MEMBRANE PROTEIN YITE"/>
    <property type="match status" value="1"/>
</dbReference>
<dbReference type="Pfam" id="PF02588">
    <property type="entry name" value="YitT_membrane"/>
    <property type="match status" value="1"/>
</dbReference>
<dbReference type="PIRSF" id="PIRSF006483">
    <property type="entry name" value="Membrane_protein_YitT"/>
    <property type="match status" value="1"/>
</dbReference>
<feature type="transmembrane region" description="Helical" evidence="6">
    <location>
        <begin position="111"/>
        <end position="130"/>
    </location>
</feature>
<evidence type="ECO:0000256" key="4">
    <source>
        <dbReference type="ARBA" id="ARBA00022989"/>
    </source>
</evidence>
<proteinExistence type="predicted"/>
<evidence type="ECO:0000313" key="8">
    <source>
        <dbReference type="EMBL" id="GGF90068.1"/>
    </source>
</evidence>
<dbReference type="AlphaFoldDB" id="A0A917FML6"/>
<reference evidence="8" key="2">
    <citation type="submission" date="2020-09" db="EMBL/GenBank/DDBJ databases">
        <authorList>
            <person name="Sun Q."/>
            <person name="Zhou Y."/>
        </authorList>
    </citation>
    <scope>NUCLEOTIDE SEQUENCE</scope>
    <source>
        <strain evidence="8">CGMCC 1.12181</strain>
    </source>
</reference>
<feature type="transmembrane region" description="Helical" evidence="6">
    <location>
        <begin position="151"/>
        <end position="173"/>
    </location>
</feature>
<evidence type="ECO:0000259" key="7">
    <source>
        <dbReference type="Pfam" id="PF10035"/>
    </source>
</evidence>
<dbReference type="Proteomes" id="UP000605253">
    <property type="component" value="Unassembled WGS sequence"/>
</dbReference>
<feature type="transmembrane region" description="Helical" evidence="6">
    <location>
        <begin position="15"/>
        <end position="36"/>
    </location>
</feature>
<evidence type="ECO:0000256" key="6">
    <source>
        <dbReference type="SAM" id="Phobius"/>
    </source>
</evidence>
<gene>
    <name evidence="8" type="ORF">GCM10011365_09020</name>
</gene>
<comment type="subcellular location">
    <subcellularLocation>
        <location evidence="1">Cell membrane</location>
        <topology evidence="1">Multi-pass membrane protein</topology>
    </subcellularLocation>
</comment>
<accession>A0A917FML6</accession>
<keyword evidence="3 6" id="KW-0812">Transmembrane</keyword>
<dbReference type="InterPro" id="IPR051461">
    <property type="entry name" value="UPF0750_membrane"/>
</dbReference>
<dbReference type="Gene3D" id="3.30.70.120">
    <property type="match status" value="1"/>
</dbReference>
<dbReference type="Pfam" id="PF10035">
    <property type="entry name" value="DUF2179"/>
    <property type="match status" value="1"/>
</dbReference>
<dbReference type="InterPro" id="IPR019264">
    <property type="entry name" value="DUF2179"/>
</dbReference>
<evidence type="ECO:0000313" key="9">
    <source>
        <dbReference type="Proteomes" id="UP000605253"/>
    </source>
</evidence>
<dbReference type="CDD" id="cd16380">
    <property type="entry name" value="YitT_C"/>
    <property type="match status" value="1"/>
</dbReference>
<keyword evidence="4 6" id="KW-1133">Transmembrane helix</keyword>
<evidence type="ECO:0000256" key="3">
    <source>
        <dbReference type="ARBA" id="ARBA00022692"/>
    </source>
</evidence>
<dbReference type="InterPro" id="IPR003740">
    <property type="entry name" value="YitT"/>
</dbReference>
<name>A0A917FML6_9GAMM</name>
<evidence type="ECO:0000256" key="5">
    <source>
        <dbReference type="ARBA" id="ARBA00023136"/>
    </source>
</evidence>
<keyword evidence="5 6" id="KW-0472">Membrane</keyword>
<sequence>MKPQRIFWLEESKNFLKILIGSALMAAAISLFLVPAKILTGGTPGMAMIIYFLSDISMGVAMLLVNIPLLIAGFHFLDLGFAIRSIITMIITAVLVDVTAAYVSFPVLHSLLLSTLYGGILAGIGIALVLKAQASAGGTSIVARILAQYTTIRPAQTVLFMDLIILITVGFIFRDMEQLLWSMISIYVTAQVIDKLLTGGVSEKIVHIVSQQYREISQAINQQLHRDGTVISGTGFNQNQNKHVLFVVVHARRIPQLRSLVKAIDPGAIMVVIEASEIMGSSRIIQQLQNSQK</sequence>
<keyword evidence="9" id="KW-1185">Reference proteome</keyword>